<name>A0ABM0WE17_CAMSA</name>
<gene>
    <name evidence="3" type="primary">LOC104749744</name>
</gene>
<dbReference type="PANTHER" id="PTHR47481:SF10">
    <property type="entry name" value="COPIA-LIKE POLYPROTEIN_RETROTRANSPOSON"/>
    <property type="match status" value="1"/>
</dbReference>
<organism evidence="2 3">
    <name type="scientific">Camelina sativa</name>
    <name type="common">False flax</name>
    <name type="synonym">Myagrum sativum</name>
    <dbReference type="NCBI Taxonomy" id="90675"/>
    <lineage>
        <taxon>Eukaryota</taxon>
        <taxon>Viridiplantae</taxon>
        <taxon>Streptophyta</taxon>
        <taxon>Embryophyta</taxon>
        <taxon>Tracheophyta</taxon>
        <taxon>Spermatophyta</taxon>
        <taxon>Magnoliopsida</taxon>
        <taxon>eudicotyledons</taxon>
        <taxon>Gunneridae</taxon>
        <taxon>Pentapetalae</taxon>
        <taxon>rosids</taxon>
        <taxon>malvids</taxon>
        <taxon>Brassicales</taxon>
        <taxon>Brassicaceae</taxon>
        <taxon>Camelineae</taxon>
        <taxon>Camelina</taxon>
    </lineage>
</organism>
<dbReference type="Proteomes" id="UP000694864">
    <property type="component" value="Chromosome 2"/>
</dbReference>
<dbReference type="Pfam" id="PF14244">
    <property type="entry name" value="Retrotran_gag_3"/>
    <property type="match status" value="1"/>
</dbReference>
<evidence type="ECO:0000313" key="3">
    <source>
        <dbReference type="RefSeq" id="XP_010469740.1"/>
    </source>
</evidence>
<evidence type="ECO:0000313" key="2">
    <source>
        <dbReference type="Proteomes" id="UP000694864"/>
    </source>
</evidence>
<protein>
    <submittedName>
        <fullName evidence="3">Uncharacterized protein LOC104749744</fullName>
    </submittedName>
</protein>
<dbReference type="GeneID" id="104749744"/>
<dbReference type="RefSeq" id="XP_010469740.1">
    <property type="nucleotide sequence ID" value="XM_010471438.1"/>
</dbReference>
<accession>A0ABM0WE17</accession>
<sequence>MANTFPFPENVHLMSSITLKLNDTNYILWKTQFKPLLSSQTLIGFVNGAINAPAQTRLVVNGEVSNEVPNPQYESWFCTYQLLRSWLFGTLSEEVLGHVHNLQTSREIWLSLAKNFNKSSVAREFSLRRSL</sequence>
<dbReference type="PANTHER" id="PTHR47481">
    <property type="match status" value="1"/>
</dbReference>
<keyword evidence="2" id="KW-1185">Reference proteome</keyword>
<reference evidence="2" key="1">
    <citation type="journal article" date="2014" name="Nat. Commun.">
        <title>The emerging biofuel crop Camelina sativa retains a highly undifferentiated hexaploid genome structure.</title>
        <authorList>
            <person name="Kagale S."/>
            <person name="Koh C."/>
            <person name="Nixon J."/>
            <person name="Bollina V."/>
            <person name="Clarke W.E."/>
            <person name="Tuteja R."/>
            <person name="Spillane C."/>
            <person name="Robinson S.J."/>
            <person name="Links M.G."/>
            <person name="Clarke C."/>
            <person name="Higgins E.E."/>
            <person name="Huebert T."/>
            <person name="Sharpe A.G."/>
            <person name="Parkin I.A."/>
        </authorList>
    </citation>
    <scope>NUCLEOTIDE SEQUENCE [LARGE SCALE GENOMIC DNA]</scope>
    <source>
        <strain evidence="2">cv. DH55</strain>
    </source>
</reference>
<reference evidence="3" key="2">
    <citation type="submission" date="2025-08" db="UniProtKB">
        <authorList>
            <consortium name="RefSeq"/>
        </authorList>
    </citation>
    <scope>IDENTIFICATION</scope>
    <source>
        <tissue evidence="3">Leaf</tissue>
    </source>
</reference>
<feature type="domain" description="Retrotransposon Copia-like N-terminal" evidence="1">
    <location>
        <begin position="14"/>
        <end position="54"/>
    </location>
</feature>
<evidence type="ECO:0000259" key="1">
    <source>
        <dbReference type="Pfam" id="PF14244"/>
    </source>
</evidence>
<dbReference type="InterPro" id="IPR029472">
    <property type="entry name" value="Copia-like_N"/>
</dbReference>
<proteinExistence type="predicted"/>